<dbReference type="Proteomes" id="UP000054230">
    <property type="component" value="Unassembled WGS sequence"/>
</dbReference>
<organism evidence="2 3">
    <name type="scientific">Lactococcus lactis subsp. lactis</name>
    <name type="common">Streptococcus lactis</name>
    <dbReference type="NCBI Taxonomy" id="1360"/>
    <lineage>
        <taxon>Bacteria</taxon>
        <taxon>Bacillati</taxon>
        <taxon>Bacillota</taxon>
        <taxon>Bacilli</taxon>
        <taxon>Lactobacillales</taxon>
        <taxon>Streptococcaceae</taxon>
        <taxon>Lactococcus</taxon>
    </lineage>
</organism>
<evidence type="ECO:0000313" key="2">
    <source>
        <dbReference type="EMBL" id="KSU06002.1"/>
    </source>
</evidence>
<protein>
    <recommendedName>
        <fullName evidence="1">Photolyase/cryptochrome alpha/beta domain-containing protein</fullName>
    </recommendedName>
</protein>
<evidence type="ECO:0000259" key="1">
    <source>
        <dbReference type="PROSITE" id="PS51645"/>
    </source>
</evidence>
<dbReference type="InterPro" id="IPR036155">
    <property type="entry name" value="Crypto/Photolyase_N_sf"/>
</dbReference>
<dbReference type="InterPro" id="IPR006050">
    <property type="entry name" value="DNA_photolyase_N"/>
</dbReference>
<dbReference type="SUPFAM" id="SSF52425">
    <property type="entry name" value="Cryptochrome/photolyase, N-terminal domain"/>
    <property type="match status" value="1"/>
</dbReference>
<dbReference type="AlphaFoldDB" id="A0A0V8CXE2"/>
<dbReference type="EMBL" id="LKLP01000115">
    <property type="protein sequence ID" value="KSU06002.1"/>
    <property type="molecule type" value="Genomic_DNA"/>
</dbReference>
<feature type="domain" description="Photolyase/cryptochrome alpha/beta" evidence="1">
    <location>
        <begin position="1"/>
        <end position="50"/>
    </location>
</feature>
<proteinExistence type="predicted"/>
<evidence type="ECO:0000313" key="3">
    <source>
        <dbReference type="Proteomes" id="UP000054230"/>
    </source>
</evidence>
<sequence length="50" mass="5671">MQIHFGNPIDSLNTLIEAAPSITDIYFNTDETGYGANRDQQARNFLKKKI</sequence>
<dbReference type="PROSITE" id="PS51645">
    <property type="entry name" value="PHR_CRY_ALPHA_BETA"/>
    <property type="match status" value="1"/>
</dbReference>
<name>A0A0V8CXE2_LACLL</name>
<comment type="caution">
    <text evidence="2">The sequence shown here is derived from an EMBL/GenBank/DDBJ whole genome shotgun (WGS) entry which is preliminary data.</text>
</comment>
<gene>
    <name evidence="2" type="ORF">LMG8520_2208</name>
</gene>
<reference evidence="3" key="1">
    <citation type="submission" date="2015-10" db="EMBL/GenBank/DDBJ databases">
        <title>Draft Genome Sequences of 11 Lactococcus lactis subspecies cremoris strains.</title>
        <authorList>
            <person name="Wels M."/>
            <person name="Backus L."/>
            <person name="Boekhorst J."/>
            <person name="Dijkstra A."/>
            <person name="Beerthuizen M."/>
            <person name="Kelly W."/>
            <person name="Siezen R."/>
            <person name="Bachmann H."/>
            <person name="Van Hijum S."/>
        </authorList>
    </citation>
    <scope>NUCLEOTIDE SEQUENCE [LARGE SCALE GENOMIC DNA]</scope>
    <source>
        <strain evidence="3">LMG8520</strain>
    </source>
</reference>
<accession>A0A0V8CXE2</accession>
<dbReference type="PATRIC" id="fig|1360.106.peg.2368"/>